<reference evidence="8 9" key="1">
    <citation type="submission" date="2011-12" db="EMBL/GenBank/DDBJ databases">
        <title>Whole genome shotgun sequence of Gordonia effusa NBRC 100432.</title>
        <authorList>
            <person name="Yoshida I."/>
            <person name="Takarada H."/>
            <person name="Hosoyama A."/>
            <person name="Tsuchikane K."/>
            <person name="Katsumata H."/>
            <person name="Yamazaki S."/>
            <person name="Fujita N."/>
        </authorList>
    </citation>
    <scope>NUCLEOTIDE SEQUENCE [LARGE SCALE GENOMIC DNA]</scope>
    <source>
        <strain evidence="8 9">NBRC 100432</strain>
    </source>
</reference>
<dbReference type="AlphaFoldDB" id="H0QVN0"/>
<gene>
    <name evidence="8" type="ORF">GOEFS_016_00070</name>
</gene>
<evidence type="ECO:0000256" key="1">
    <source>
        <dbReference type="ARBA" id="ARBA00004651"/>
    </source>
</evidence>
<evidence type="ECO:0000256" key="6">
    <source>
        <dbReference type="SAM" id="Phobius"/>
    </source>
</evidence>
<keyword evidence="3 6" id="KW-0812">Transmembrane</keyword>
<keyword evidence="9" id="KW-1185">Reference proteome</keyword>
<dbReference type="GO" id="GO:0005886">
    <property type="term" value="C:plasma membrane"/>
    <property type="evidence" value="ECO:0007669"/>
    <property type="project" value="UniProtKB-SubCell"/>
</dbReference>
<organism evidence="8 9">
    <name type="scientific">Gordonia effusa NBRC 100432</name>
    <dbReference type="NCBI Taxonomy" id="1077974"/>
    <lineage>
        <taxon>Bacteria</taxon>
        <taxon>Bacillati</taxon>
        <taxon>Actinomycetota</taxon>
        <taxon>Actinomycetes</taxon>
        <taxon>Mycobacteriales</taxon>
        <taxon>Gordoniaceae</taxon>
        <taxon>Gordonia</taxon>
    </lineage>
</organism>
<accession>H0QVN0</accession>
<sequence>MGTLNPIHLLILLIAAGWVALTVYALVGVVRASDKSLFDRLWWAIVIVVVPLVGACLWLAALKRNTRRSPA</sequence>
<keyword evidence="5 6" id="KW-0472">Membrane</keyword>
<name>H0QVN0_9ACTN</name>
<dbReference type="Proteomes" id="UP000035034">
    <property type="component" value="Unassembled WGS sequence"/>
</dbReference>
<feature type="transmembrane region" description="Helical" evidence="6">
    <location>
        <begin position="7"/>
        <end position="29"/>
    </location>
</feature>
<evidence type="ECO:0000313" key="9">
    <source>
        <dbReference type="Proteomes" id="UP000035034"/>
    </source>
</evidence>
<comment type="caution">
    <text evidence="8">The sequence shown here is derived from an EMBL/GenBank/DDBJ whole genome shotgun (WGS) entry which is preliminary data.</text>
</comment>
<dbReference type="Pfam" id="PF13396">
    <property type="entry name" value="PLDc_N"/>
    <property type="match status" value="1"/>
</dbReference>
<protein>
    <recommendedName>
        <fullName evidence="7">Cardiolipin synthase N-terminal domain-containing protein</fullName>
    </recommendedName>
</protein>
<feature type="transmembrane region" description="Helical" evidence="6">
    <location>
        <begin position="41"/>
        <end position="62"/>
    </location>
</feature>
<dbReference type="OrthoDB" id="3298527at2"/>
<dbReference type="InterPro" id="IPR027379">
    <property type="entry name" value="CLS_N"/>
</dbReference>
<evidence type="ECO:0000256" key="5">
    <source>
        <dbReference type="ARBA" id="ARBA00023136"/>
    </source>
</evidence>
<comment type="subcellular location">
    <subcellularLocation>
        <location evidence="1">Cell membrane</location>
        <topology evidence="1">Multi-pass membrane protein</topology>
    </subcellularLocation>
</comment>
<dbReference type="EMBL" id="BAEH01000016">
    <property type="protein sequence ID" value="GAB16881.1"/>
    <property type="molecule type" value="Genomic_DNA"/>
</dbReference>
<evidence type="ECO:0000256" key="2">
    <source>
        <dbReference type="ARBA" id="ARBA00022475"/>
    </source>
</evidence>
<evidence type="ECO:0000259" key="7">
    <source>
        <dbReference type="Pfam" id="PF13396"/>
    </source>
</evidence>
<evidence type="ECO:0000313" key="8">
    <source>
        <dbReference type="EMBL" id="GAB16881.1"/>
    </source>
</evidence>
<keyword evidence="4 6" id="KW-1133">Transmembrane helix</keyword>
<feature type="domain" description="Cardiolipin synthase N-terminal" evidence="7">
    <location>
        <begin position="20"/>
        <end position="60"/>
    </location>
</feature>
<proteinExistence type="predicted"/>
<keyword evidence="2" id="KW-1003">Cell membrane</keyword>
<dbReference type="RefSeq" id="WP_007316219.1">
    <property type="nucleotide sequence ID" value="NZ_BAEH01000016.1"/>
</dbReference>
<evidence type="ECO:0000256" key="3">
    <source>
        <dbReference type="ARBA" id="ARBA00022692"/>
    </source>
</evidence>
<evidence type="ECO:0000256" key="4">
    <source>
        <dbReference type="ARBA" id="ARBA00022989"/>
    </source>
</evidence>